<accession>A0A8T7M5X2</accession>
<dbReference type="EMBL" id="CP128400">
    <property type="protein sequence ID" value="WJW69375.1"/>
    <property type="molecule type" value="Genomic_DNA"/>
</dbReference>
<reference evidence="1 3" key="1">
    <citation type="submission" date="2020-06" db="EMBL/GenBank/DDBJ databases">
        <title>Anoxygenic phototrophic Chloroflexota member uses a Type I reaction center.</title>
        <authorList>
            <person name="Tsuji J.M."/>
            <person name="Shaw N.A."/>
            <person name="Nagashima S."/>
            <person name="Venkiteswaran J."/>
            <person name="Schiff S.L."/>
            <person name="Hanada S."/>
            <person name="Tank M."/>
            <person name="Neufeld J.D."/>
        </authorList>
    </citation>
    <scope>NUCLEOTIDE SEQUENCE [LARGE SCALE GENOMIC DNA]</scope>
    <source>
        <strain evidence="1">L227-S17</strain>
    </source>
</reference>
<dbReference type="Proteomes" id="UP001431572">
    <property type="component" value="Chromosome 2"/>
</dbReference>
<name>A0A8T7M5X2_9CHLR</name>
<evidence type="ECO:0000313" key="4">
    <source>
        <dbReference type="Proteomes" id="UP001431572"/>
    </source>
</evidence>
<protein>
    <submittedName>
        <fullName evidence="1">Uncharacterized protein</fullName>
    </submittedName>
</protein>
<dbReference type="EMBL" id="JACATZ010000003">
    <property type="protein sequence ID" value="NWJ47463.1"/>
    <property type="molecule type" value="Genomic_DNA"/>
</dbReference>
<dbReference type="RefSeq" id="WP_341471263.1">
    <property type="nucleotide sequence ID" value="NZ_CP128400.1"/>
</dbReference>
<evidence type="ECO:0000313" key="1">
    <source>
        <dbReference type="EMBL" id="NWJ47463.1"/>
    </source>
</evidence>
<dbReference type="AlphaFoldDB" id="A0A8T7M5X2"/>
<sequence>MARGRTNNINDYIDDYEAASRDYAEMGPLWAEMYFPDDFETLKVIMGGRDNNAEAAFSQSQDSGKVAGIKN</sequence>
<evidence type="ECO:0000313" key="2">
    <source>
        <dbReference type="EMBL" id="WJW69375.1"/>
    </source>
</evidence>
<reference evidence="2" key="2">
    <citation type="journal article" date="2024" name="Nature">
        <title>Anoxygenic phototroph of the Chloroflexota uses a type I reaction centre.</title>
        <authorList>
            <person name="Tsuji J.M."/>
            <person name="Shaw N.A."/>
            <person name="Nagashima S."/>
            <person name="Venkiteswaran J.J."/>
            <person name="Schiff S.L."/>
            <person name="Watanabe T."/>
            <person name="Fukui M."/>
            <person name="Hanada S."/>
            <person name="Tank M."/>
            <person name="Neufeld J.D."/>
        </authorList>
    </citation>
    <scope>NUCLEOTIDE SEQUENCE</scope>
    <source>
        <strain evidence="2">L227-S17</strain>
    </source>
</reference>
<organism evidence="1 3">
    <name type="scientific">Candidatus Chlorohelix allophototropha</name>
    <dbReference type="NCBI Taxonomy" id="3003348"/>
    <lineage>
        <taxon>Bacteria</taxon>
        <taxon>Bacillati</taxon>
        <taxon>Chloroflexota</taxon>
        <taxon>Chloroflexia</taxon>
        <taxon>Candidatus Chloroheliales</taxon>
        <taxon>Candidatus Chloroheliaceae</taxon>
        <taxon>Candidatus Chlorohelix</taxon>
    </lineage>
</organism>
<dbReference type="Proteomes" id="UP000521676">
    <property type="component" value="Unassembled WGS sequence"/>
</dbReference>
<gene>
    <name evidence="1" type="ORF">HXX08_16510</name>
    <name evidence="2" type="ORF">OZ401_002983</name>
</gene>
<evidence type="ECO:0000313" key="3">
    <source>
        <dbReference type="Proteomes" id="UP000521676"/>
    </source>
</evidence>
<keyword evidence="4" id="KW-1185">Reference proteome</keyword>
<proteinExistence type="predicted"/>